<protein>
    <submittedName>
        <fullName evidence="1">Restriction endonuclease</fullName>
    </submittedName>
</protein>
<sequence>MTSTHLVLHDPEGHLEADLPLDRAPHECLIKAVFGWTGDPGLAPADLQQIALLLTGAARAVAGDVRRAADLLPDEHAARALADVVLDEADRRLAVRVEGTVRCVQGRARLVRALYERLDRLVGAAPEPVSTP</sequence>
<accession>A0ABS2HX70</accession>
<dbReference type="RefSeq" id="WP_205082287.1">
    <property type="nucleotide sequence ID" value="NZ_JAFEUF010000032.1"/>
</dbReference>
<dbReference type="EMBL" id="JAFEUF010000032">
    <property type="protein sequence ID" value="MBM7054108.1"/>
    <property type="molecule type" value="Genomic_DNA"/>
</dbReference>
<keyword evidence="2" id="KW-1185">Reference proteome</keyword>
<keyword evidence="1" id="KW-0255">Endonuclease</keyword>
<evidence type="ECO:0000313" key="1">
    <source>
        <dbReference type="EMBL" id="MBM7054108.1"/>
    </source>
</evidence>
<reference evidence="1 2" key="1">
    <citation type="submission" date="2021-02" db="EMBL/GenBank/DDBJ databases">
        <title>Genome Streptomyces sp. RHZ10.</title>
        <authorList>
            <person name="Besaury L."/>
        </authorList>
    </citation>
    <scope>NUCLEOTIDE SEQUENCE [LARGE SCALE GENOMIC DNA]</scope>
    <source>
        <strain evidence="1 2">RHZ10</strain>
    </source>
</reference>
<evidence type="ECO:0000313" key="2">
    <source>
        <dbReference type="Proteomes" id="UP000712045"/>
    </source>
</evidence>
<organism evidence="1 2">
    <name type="scientific">Streptomyces durocortorensis</name>
    <dbReference type="NCBI Taxonomy" id="2811104"/>
    <lineage>
        <taxon>Bacteria</taxon>
        <taxon>Bacillati</taxon>
        <taxon>Actinomycetota</taxon>
        <taxon>Actinomycetes</taxon>
        <taxon>Kitasatosporales</taxon>
        <taxon>Streptomycetaceae</taxon>
        <taxon>Streptomyces</taxon>
    </lineage>
</organism>
<proteinExistence type="predicted"/>
<keyword evidence="1" id="KW-0378">Hydrolase</keyword>
<name>A0ABS2HX70_9ACTN</name>
<comment type="caution">
    <text evidence="1">The sequence shown here is derived from an EMBL/GenBank/DDBJ whole genome shotgun (WGS) entry which is preliminary data.</text>
</comment>
<dbReference type="Proteomes" id="UP000712045">
    <property type="component" value="Unassembled WGS sequence"/>
</dbReference>
<gene>
    <name evidence="1" type="ORF">JS521_09570</name>
</gene>
<keyword evidence="1" id="KW-0540">Nuclease</keyword>
<dbReference type="GO" id="GO:0004519">
    <property type="term" value="F:endonuclease activity"/>
    <property type="evidence" value="ECO:0007669"/>
    <property type="project" value="UniProtKB-KW"/>
</dbReference>